<protein>
    <submittedName>
        <fullName evidence="7">ETC complex I subunit</fullName>
    </submittedName>
</protein>
<evidence type="ECO:0000256" key="4">
    <source>
        <dbReference type="ARBA" id="ARBA00022946"/>
    </source>
</evidence>
<reference evidence="8" key="1">
    <citation type="journal article" date="2019" name="Int. J. Syst. Evol. Microbiol.">
        <title>The Global Catalogue of Microorganisms (GCM) 10K type strain sequencing project: providing services to taxonomists for standard genome sequencing and annotation.</title>
        <authorList>
            <consortium name="The Broad Institute Genomics Platform"/>
            <consortium name="The Broad Institute Genome Sequencing Center for Infectious Disease"/>
            <person name="Wu L."/>
            <person name="Ma J."/>
        </authorList>
    </citation>
    <scope>NUCLEOTIDE SEQUENCE [LARGE SCALE GENOMIC DNA]</scope>
    <source>
        <strain evidence="8">CGMCC 1.19062</strain>
    </source>
</reference>
<dbReference type="EMBL" id="JBHUIP010000004">
    <property type="protein sequence ID" value="MFD2262534.1"/>
    <property type="molecule type" value="Genomic_DNA"/>
</dbReference>
<keyword evidence="3" id="KW-0679">Respiratory chain</keyword>
<proteinExistence type="predicted"/>
<evidence type="ECO:0000313" key="7">
    <source>
        <dbReference type="EMBL" id="MFD2262534.1"/>
    </source>
</evidence>
<evidence type="ECO:0000256" key="5">
    <source>
        <dbReference type="ARBA" id="ARBA00022982"/>
    </source>
</evidence>
<dbReference type="InterPro" id="IPR038532">
    <property type="entry name" value="NDUFS4-like_sf"/>
</dbReference>
<keyword evidence="8" id="KW-1185">Reference proteome</keyword>
<name>A0ABW5DNN0_9PROT</name>
<organism evidence="7 8">
    <name type="scientific">Lacibacterium aquatile</name>
    <dbReference type="NCBI Taxonomy" id="1168082"/>
    <lineage>
        <taxon>Bacteria</taxon>
        <taxon>Pseudomonadati</taxon>
        <taxon>Pseudomonadota</taxon>
        <taxon>Alphaproteobacteria</taxon>
        <taxon>Rhodospirillales</taxon>
        <taxon>Rhodospirillaceae</taxon>
    </lineage>
</organism>
<accession>A0ABW5DNN0</accession>
<evidence type="ECO:0000256" key="6">
    <source>
        <dbReference type="ARBA" id="ARBA00023136"/>
    </source>
</evidence>
<gene>
    <name evidence="7" type="ORF">ACFSM5_06510</name>
</gene>
<keyword evidence="4" id="KW-0809">Transit peptide</keyword>
<evidence type="ECO:0000256" key="1">
    <source>
        <dbReference type="ARBA" id="ARBA00004370"/>
    </source>
</evidence>
<evidence type="ECO:0000256" key="3">
    <source>
        <dbReference type="ARBA" id="ARBA00022660"/>
    </source>
</evidence>
<keyword evidence="6" id="KW-0472">Membrane</keyword>
<keyword evidence="2" id="KW-0813">Transport</keyword>
<comment type="subcellular location">
    <subcellularLocation>
        <location evidence="1">Membrane</location>
    </subcellularLocation>
</comment>
<evidence type="ECO:0000313" key="8">
    <source>
        <dbReference type="Proteomes" id="UP001597295"/>
    </source>
</evidence>
<dbReference type="Gene3D" id="3.30.160.190">
    <property type="entry name" value="atu1810 like domain"/>
    <property type="match status" value="1"/>
</dbReference>
<evidence type="ECO:0000256" key="2">
    <source>
        <dbReference type="ARBA" id="ARBA00022448"/>
    </source>
</evidence>
<sequence>MSQQVRIYRPAKTAMQSGKGRTKDWVLEFEPGAPRTPEPLIGWVSGSDTRSQLRLSFDTKEDAVAYAQRHSLIAVIEDPQPSKFKAKSYADNFRPERIRF</sequence>
<keyword evidence="5" id="KW-0249">Electron transport</keyword>
<dbReference type="Proteomes" id="UP001597295">
    <property type="component" value="Unassembled WGS sequence"/>
</dbReference>
<dbReference type="PANTHER" id="PTHR12219">
    <property type="entry name" value="NADH-UBIQUINONE OXIDOREDUCTASE"/>
    <property type="match status" value="1"/>
</dbReference>
<dbReference type="RefSeq" id="WP_379875494.1">
    <property type="nucleotide sequence ID" value="NZ_JBHUIP010000004.1"/>
</dbReference>
<dbReference type="InterPro" id="IPR006885">
    <property type="entry name" value="NADH_UbQ_FeS_4_mit-like"/>
</dbReference>
<dbReference type="Pfam" id="PF04800">
    <property type="entry name" value="NDUS4"/>
    <property type="match status" value="1"/>
</dbReference>
<comment type="caution">
    <text evidence="7">The sequence shown here is derived from an EMBL/GenBank/DDBJ whole genome shotgun (WGS) entry which is preliminary data.</text>
</comment>
<dbReference type="PANTHER" id="PTHR12219:SF8">
    <property type="entry name" value="NADH DEHYDROGENASE [UBIQUINONE] IRON-SULFUR PROTEIN 4, MITOCHONDRIAL"/>
    <property type="match status" value="1"/>
</dbReference>